<dbReference type="Proteomes" id="UP000235388">
    <property type="component" value="Unassembled WGS sequence"/>
</dbReference>
<evidence type="ECO:0000313" key="2">
    <source>
        <dbReference type="EMBL" id="PLW17674.1"/>
    </source>
</evidence>
<comment type="caution">
    <text evidence="2">The sequence shown here is derived from an EMBL/GenBank/DDBJ whole genome shotgun (WGS) entry which is preliminary data.</text>
</comment>
<proteinExistence type="predicted"/>
<name>A0A2N5SWQ8_9BASI</name>
<dbReference type="STRING" id="200324.A0A2N5SWQ8"/>
<dbReference type="EMBL" id="PGCJ01000845">
    <property type="protein sequence ID" value="PLW17674.1"/>
    <property type="molecule type" value="Genomic_DNA"/>
</dbReference>
<accession>A0A2N5SWQ8</accession>
<keyword evidence="3" id="KW-1185">Reference proteome</keyword>
<evidence type="ECO:0000256" key="1">
    <source>
        <dbReference type="SAM" id="MobiDB-lite"/>
    </source>
</evidence>
<protein>
    <submittedName>
        <fullName evidence="2">Uncharacterized protein</fullName>
    </submittedName>
</protein>
<dbReference type="AlphaFoldDB" id="A0A2N5SWQ8"/>
<evidence type="ECO:0000313" key="3">
    <source>
        <dbReference type="Proteomes" id="UP000235388"/>
    </source>
</evidence>
<reference evidence="2 3" key="1">
    <citation type="submission" date="2017-11" db="EMBL/GenBank/DDBJ databases">
        <title>De novo assembly and phasing of dikaryotic genomes from two isolates of Puccinia coronata f. sp. avenae, the causal agent of oat crown rust.</title>
        <authorList>
            <person name="Miller M.E."/>
            <person name="Zhang Y."/>
            <person name="Omidvar V."/>
            <person name="Sperschneider J."/>
            <person name="Schwessinger B."/>
            <person name="Raley C."/>
            <person name="Palmer J.M."/>
            <person name="Garnica D."/>
            <person name="Upadhyaya N."/>
            <person name="Rathjen J."/>
            <person name="Taylor J.M."/>
            <person name="Park R.F."/>
            <person name="Dodds P.N."/>
            <person name="Hirsch C.D."/>
            <person name="Kianian S.F."/>
            <person name="Figueroa M."/>
        </authorList>
    </citation>
    <scope>NUCLEOTIDE SEQUENCE [LARGE SCALE GENOMIC DNA]</scope>
    <source>
        <strain evidence="2">12NC29</strain>
    </source>
</reference>
<sequence length="145" mass="16136">MARHMFGGIDDDNSSDSNSDSKTEMDFAPVITINGNGNGKLAPDQGRRILEEIEEDNLALLNGVGFFNCKKYANGQPCQTNYNRLQIQVPPKHRSFEVLTTAMLIIFGFGLLNELWIRLDWGGVKLSKSNTNEKEQKISSVCAIL</sequence>
<gene>
    <name evidence="2" type="ORF">PCANC_10859</name>
</gene>
<organism evidence="2 3">
    <name type="scientific">Puccinia coronata f. sp. avenae</name>
    <dbReference type="NCBI Taxonomy" id="200324"/>
    <lineage>
        <taxon>Eukaryota</taxon>
        <taxon>Fungi</taxon>
        <taxon>Dikarya</taxon>
        <taxon>Basidiomycota</taxon>
        <taxon>Pucciniomycotina</taxon>
        <taxon>Pucciniomycetes</taxon>
        <taxon>Pucciniales</taxon>
        <taxon>Pucciniaceae</taxon>
        <taxon>Puccinia</taxon>
    </lineage>
</organism>
<dbReference type="OrthoDB" id="2121828at2759"/>
<feature type="region of interest" description="Disordered" evidence="1">
    <location>
        <begin position="1"/>
        <end position="22"/>
    </location>
</feature>